<dbReference type="AlphaFoldDB" id="A0A6G9YB20"/>
<protein>
    <submittedName>
        <fullName evidence="2">DUF4254 domain-containing protein</fullName>
    </submittedName>
</protein>
<dbReference type="EMBL" id="CP046172">
    <property type="protein sequence ID" value="QIS10358.1"/>
    <property type="molecule type" value="Genomic_DNA"/>
</dbReference>
<sequence length="178" mass="19446">MGCDPVGDSSARDGGAVNSTLPTRYEVLQACRGELDSDHPLLAAARQLTRWHERRLVAGTSECPESASRKPEPDPASPVTGSPCGAAESRADLITRIDRWAEIHVPPVRGAAFVHTETLGSVLDRLAYLTAHAYTALAAHDEWELWFLWERLAELSCAYEDLVTELAAGRRRLPGTMI</sequence>
<evidence type="ECO:0000313" key="3">
    <source>
        <dbReference type="Proteomes" id="UP000503540"/>
    </source>
</evidence>
<accession>A0A6G9YB20</accession>
<evidence type="ECO:0000313" key="2">
    <source>
        <dbReference type="EMBL" id="QIS10358.1"/>
    </source>
</evidence>
<keyword evidence="3" id="KW-1185">Reference proteome</keyword>
<dbReference type="Pfam" id="PF14063">
    <property type="entry name" value="DUF4254"/>
    <property type="match status" value="1"/>
</dbReference>
<dbReference type="Proteomes" id="UP000503540">
    <property type="component" value="Chromosome"/>
</dbReference>
<proteinExistence type="predicted"/>
<dbReference type="KEGG" id="nah:F5544_12335"/>
<dbReference type="InterPro" id="IPR025350">
    <property type="entry name" value="DUF4254"/>
</dbReference>
<feature type="region of interest" description="Disordered" evidence="1">
    <location>
        <begin position="60"/>
        <end position="85"/>
    </location>
</feature>
<organism evidence="2 3">
    <name type="scientific">Nocardia arthritidis</name>
    <dbReference type="NCBI Taxonomy" id="228602"/>
    <lineage>
        <taxon>Bacteria</taxon>
        <taxon>Bacillati</taxon>
        <taxon>Actinomycetota</taxon>
        <taxon>Actinomycetes</taxon>
        <taxon>Mycobacteriales</taxon>
        <taxon>Nocardiaceae</taxon>
        <taxon>Nocardia</taxon>
    </lineage>
</organism>
<reference evidence="2 3" key="1">
    <citation type="journal article" date="2019" name="ACS Chem. Biol.">
        <title>Identification and Mobilization of a Cryptic Antibiotic Biosynthesis Gene Locus from a Human-Pathogenic Nocardia Isolate.</title>
        <authorList>
            <person name="Herisse M."/>
            <person name="Ishida K."/>
            <person name="Porter J.L."/>
            <person name="Howden B."/>
            <person name="Hertweck C."/>
            <person name="Stinear T.P."/>
            <person name="Pidot S.J."/>
        </authorList>
    </citation>
    <scope>NUCLEOTIDE SEQUENCE [LARGE SCALE GENOMIC DNA]</scope>
    <source>
        <strain evidence="2 3">AUSMDU00012717</strain>
    </source>
</reference>
<evidence type="ECO:0000256" key="1">
    <source>
        <dbReference type="SAM" id="MobiDB-lite"/>
    </source>
</evidence>
<name>A0A6G9YB20_9NOCA</name>
<gene>
    <name evidence="2" type="ORF">F5544_12335</name>
</gene>